<dbReference type="AlphaFoldDB" id="R4K5W6"/>
<evidence type="ECO:0000313" key="1">
    <source>
        <dbReference type="EMBL" id="AGK98552.1"/>
    </source>
</evidence>
<protein>
    <submittedName>
        <fullName evidence="1">Uncharacterized protein</fullName>
    </submittedName>
</protein>
<organism evidence="1 2">
    <name type="scientific">Clostridium pasteurianum BC1</name>
    <dbReference type="NCBI Taxonomy" id="86416"/>
    <lineage>
        <taxon>Bacteria</taxon>
        <taxon>Bacillati</taxon>
        <taxon>Bacillota</taxon>
        <taxon>Clostridia</taxon>
        <taxon>Eubacteriales</taxon>
        <taxon>Clostridiaceae</taxon>
        <taxon>Clostridium</taxon>
    </lineage>
</organism>
<dbReference type="EMBL" id="CP003261">
    <property type="protein sequence ID" value="AGK98552.1"/>
    <property type="molecule type" value="Genomic_DNA"/>
</dbReference>
<name>R4K5W6_CLOPA</name>
<dbReference type="PROSITE" id="PS51257">
    <property type="entry name" value="PROKAR_LIPOPROTEIN"/>
    <property type="match status" value="1"/>
</dbReference>
<dbReference type="KEGG" id="cpas:Clopa_3782"/>
<gene>
    <name evidence="1" type="ORF">Clopa_3782</name>
</gene>
<proteinExistence type="predicted"/>
<dbReference type="Proteomes" id="UP000013523">
    <property type="component" value="Chromosome"/>
</dbReference>
<dbReference type="HOGENOM" id="CLU_3042087_0_0_9"/>
<evidence type="ECO:0000313" key="2">
    <source>
        <dbReference type="Proteomes" id="UP000013523"/>
    </source>
</evidence>
<accession>R4K5W6</accession>
<dbReference type="RefSeq" id="WP_015616834.1">
    <property type="nucleotide sequence ID" value="NC_021182.1"/>
</dbReference>
<sequence>MKKKIILLTLAITVVFALILAGCTESTKRSIKDTQSEWTGGLNQLSERTSAVEK</sequence>
<reference evidence="1 2" key="1">
    <citation type="submission" date="2012-01" db="EMBL/GenBank/DDBJ databases">
        <title>Complete sequence of chromosome of Clostridium pasteurianum BC1.</title>
        <authorList>
            <consortium name="US DOE Joint Genome Institute"/>
            <person name="Lucas S."/>
            <person name="Han J."/>
            <person name="Lapidus A."/>
            <person name="Cheng J.-F."/>
            <person name="Goodwin L."/>
            <person name="Pitluck S."/>
            <person name="Peters L."/>
            <person name="Mikhailova N."/>
            <person name="Teshima H."/>
            <person name="Detter J.C."/>
            <person name="Han C."/>
            <person name="Tapia R."/>
            <person name="Land M."/>
            <person name="Hauser L."/>
            <person name="Kyrpides N."/>
            <person name="Ivanova N."/>
            <person name="Pagani I."/>
            <person name="Dunn J."/>
            <person name="Taghavi S."/>
            <person name="Francis A."/>
            <person name="van der Lelie D."/>
            <person name="Woyke T."/>
        </authorList>
    </citation>
    <scope>NUCLEOTIDE SEQUENCE [LARGE SCALE GENOMIC DNA]</scope>
    <source>
        <strain evidence="1 2">BC1</strain>
    </source>
</reference>
<keyword evidence="2" id="KW-1185">Reference proteome</keyword>